<reference evidence="2" key="2">
    <citation type="submission" date="2022-11" db="EMBL/GenBank/DDBJ databases">
        <title>Draft genome sequence of Coprococcus comes strain 31264.</title>
        <authorList>
            <person name="Hisatomi A."/>
            <person name="Ohkuma M."/>
            <person name="Sakamoto M."/>
        </authorList>
    </citation>
    <scope>NUCLEOTIDE SEQUENCE</scope>
    <source>
        <strain evidence="2">JCM 31264</strain>
    </source>
</reference>
<reference evidence="2" key="1">
    <citation type="submission" date="2022-09" db="EMBL/GenBank/DDBJ databases">
        <title>Draft genome sequence of Coprococcus comes strain 31264.</title>
        <authorList>
            <person name="Atsushi H."/>
            <person name="Moriya O."/>
            <person name="Mitsuo S."/>
        </authorList>
    </citation>
    <scope>NUCLEOTIDE SEQUENCE</scope>
    <source>
        <strain evidence="2">JCM 31264</strain>
    </source>
</reference>
<dbReference type="Proteomes" id="UP001145109">
    <property type="component" value="Unassembled WGS sequence"/>
</dbReference>
<name>A0AA37QQT0_9FIRM</name>
<dbReference type="PIRSF" id="PIRSF027391">
    <property type="entry name" value="Hpre_diP_synt_I"/>
    <property type="match status" value="1"/>
</dbReference>
<dbReference type="Gene3D" id="1.10.1760.20">
    <property type="match status" value="1"/>
</dbReference>
<evidence type="ECO:0000256" key="1">
    <source>
        <dbReference type="SAM" id="Phobius"/>
    </source>
</evidence>
<accession>A0AA37QQT0</accession>
<feature type="transmembrane region" description="Helical" evidence="1">
    <location>
        <begin position="138"/>
        <end position="158"/>
    </location>
</feature>
<proteinExistence type="predicted"/>
<dbReference type="AlphaFoldDB" id="A0AA37QQT0"/>
<dbReference type="InterPro" id="IPR010898">
    <property type="entry name" value="Hpre_diP_synth_I"/>
</dbReference>
<evidence type="ECO:0008006" key="4">
    <source>
        <dbReference type="Google" id="ProtNLM"/>
    </source>
</evidence>
<feature type="transmembrane region" description="Helical" evidence="1">
    <location>
        <begin position="109"/>
        <end position="132"/>
    </location>
</feature>
<gene>
    <name evidence="2" type="ORF">comes_16130</name>
</gene>
<keyword evidence="1" id="KW-1133">Transmembrane helix</keyword>
<keyword evidence="1" id="KW-0472">Membrane</keyword>
<dbReference type="Pfam" id="PF07456">
    <property type="entry name" value="Hpre_diP_synt_I"/>
    <property type="match status" value="1"/>
</dbReference>
<dbReference type="EMBL" id="BSCI01000008">
    <property type="protein sequence ID" value="GLG87068.1"/>
    <property type="molecule type" value="Genomic_DNA"/>
</dbReference>
<evidence type="ECO:0000313" key="2">
    <source>
        <dbReference type="EMBL" id="GLG87068.1"/>
    </source>
</evidence>
<comment type="caution">
    <text evidence="2">The sequence shown here is derived from an EMBL/GenBank/DDBJ whole genome shotgun (WGS) entry which is preliminary data.</text>
</comment>
<feature type="transmembrane region" description="Helical" evidence="1">
    <location>
        <begin position="64"/>
        <end position="97"/>
    </location>
</feature>
<sequence>MIKEKQMNKNKKLANMAMLVALAMIFSYVESLIPINFGIPGMKLGVANLVTVTGMYFLEFPEVFLVVVMRILLTGFLFGNGMSIVYSLAGGILSFLVMALMKRLKGFSVAGVSIAGGVSHNIGQIIVASVVIENLKLIYYLPALLIAGTVTGFVMGMISKKLLPIVKRESEREAQIG</sequence>
<keyword evidence="1" id="KW-0812">Transmembrane</keyword>
<evidence type="ECO:0000313" key="3">
    <source>
        <dbReference type="Proteomes" id="UP001145109"/>
    </source>
</evidence>
<organism evidence="2 3">
    <name type="scientific">Coprococcus comes</name>
    <dbReference type="NCBI Taxonomy" id="410072"/>
    <lineage>
        <taxon>Bacteria</taxon>
        <taxon>Bacillati</taxon>
        <taxon>Bacillota</taxon>
        <taxon>Clostridia</taxon>
        <taxon>Lachnospirales</taxon>
        <taxon>Lachnospiraceae</taxon>
        <taxon>Coprococcus</taxon>
    </lineage>
</organism>
<dbReference type="InterPro" id="IPR014535">
    <property type="entry name" value="Hpre_diP_synt_I"/>
</dbReference>
<protein>
    <recommendedName>
        <fullName evidence="4">Heptaprenyl diphosphate synthase component I</fullName>
    </recommendedName>
</protein>